<evidence type="ECO:0000256" key="1">
    <source>
        <dbReference type="ARBA" id="ARBA00022723"/>
    </source>
</evidence>
<evidence type="ECO:0000256" key="3">
    <source>
        <dbReference type="ARBA" id="ARBA00022833"/>
    </source>
</evidence>
<dbReference type="Gene3D" id="3.30.40.10">
    <property type="entry name" value="Zinc/RING finger domain, C3HC4 (zinc finger)"/>
    <property type="match status" value="2"/>
</dbReference>
<dbReference type="InterPro" id="IPR046336">
    <property type="entry name" value="Lon_prtase_N_sf"/>
</dbReference>
<keyword evidence="1" id="KW-0479">Metal-binding</keyword>
<dbReference type="InterPro" id="IPR015947">
    <property type="entry name" value="PUA-like_sf"/>
</dbReference>
<name>A0A367LN14_9HYPO</name>
<dbReference type="PANTHER" id="PTHR23327:SF42">
    <property type="entry name" value="LON PEPTIDASE N-TERMINAL DOMAIN AND RING FINGER PROTEIN C14F5.10C"/>
    <property type="match status" value="1"/>
</dbReference>
<keyword evidence="9" id="KW-1185">Reference proteome</keyword>
<keyword evidence="2 4" id="KW-0863">Zinc-finger</keyword>
<dbReference type="SMART" id="SM00184">
    <property type="entry name" value="RING"/>
    <property type="match status" value="2"/>
</dbReference>
<dbReference type="SUPFAM" id="SSF88697">
    <property type="entry name" value="PUA domain-like"/>
    <property type="match status" value="1"/>
</dbReference>
<dbReference type="STRING" id="1330021.A0A367LN14"/>
<dbReference type="Pfam" id="PF02190">
    <property type="entry name" value="LON_substr_bdg"/>
    <property type="match status" value="1"/>
</dbReference>
<dbReference type="PROSITE" id="PS00518">
    <property type="entry name" value="ZF_RING_1"/>
    <property type="match status" value="1"/>
</dbReference>
<feature type="domain" description="Lon N-terminal" evidence="7">
    <location>
        <begin position="329"/>
        <end position="581"/>
    </location>
</feature>
<feature type="region of interest" description="Disordered" evidence="5">
    <location>
        <begin position="1"/>
        <end position="33"/>
    </location>
</feature>
<dbReference type="CDD" id="cd16514">
    <property type="entry name" value="RING-HC_LONFs_rpt2"/>
    <property type="match status" value="1"/>
</dbReference>
<sequence>MATSFMPQDDPDAAAAARSASAVDHGNPRPHPDFARHITRLSSEGRLCETVHDNGNPRPHPDFARHITRLLQCRLCAIPYKLVVTLPCGRSICRSCLPPSYVRDWITYPSAPDRHQVIQCPFPDCGRVHAVKDCSSDVTLNKLATMVHSVVARAWTEAASLGFIKESPVLEPMPEIPDDYEQKHLVVDTRFLATWFLATQSLLDYDDEFHFHVTHGQHTQAEHFDIGLLQTLQQTLRSEVDCQICFSLLYDPFTTPCGHTFCRHCLMRAYDRRECCPLCRRPVDIDRLLKPDACPSNDCITGLIRTFWQDEVDARKEAFVAEGMATRHLIHIPLLVCGLSFPGQPMYVQIFEPQYHRMLENVLNGNGKFGMVMPLDPERLGDGFHPIGILLQIKNTWYRQDGRSLVELEGLSRFRVLNWYTHEGYTVGVSERADDVGVEQEEAMEAAEVGYDASDSAAGGHLYQFYDTRDEEAAATAPFWTSWRQFGSDMPESAVDLDAMTTESLMRFALSFVDRTREKKVPWLTEAKLMTYGECPDDPVLLPWWFGSTIPISNPQKVRLISAFTVRDRLKICGSWILEMRRRTRYKEQRAEPMGIFS</sequence>
<evidence type="ECO:0000259" key="7">
    <source>
        <dbReference type="PROSITE" id="PS51787"/>
    </source>
</evidence>
<proteinExistence type="predicted"/>
<evidence type="ECO:0000256" key="2">
    <source>
        <dbReference type="ARBA" id="ARBA00022771"/>
    </source>
</evidence>
<evidence type="ECO:0000259" key="6">
    <source>
        <dbReference type="PROSITE" id="PS50089"/>
    </source>
</evidence>
<feature type="domain" description="RING-type" evidence="6">
    <location>
        <begin position="242"/>
        <end position="280"/>
    </location>
</feature>
<gene>
    <name evidence="8" type="ORF">L249_2958</name>
</gene>
<dbReference type="InterPro" id="IPR003111">
    <property type="entry name" value="Lon_prtase_N"/>
</dbReference>
<dbReference type="EMBL" id="LKCN02000001">
    <property type="protein sequence ID" value="RCI15843.1"/>
    <property type="molecule type" value="Genomic_DNA"/>
</dbReference>
<comment type="caution">
    <text evidence="8">The sequence shown here is derived from an EMBL/GenBank/DDBJ whole genome shotgun (WGS) entry which is preliminary data.</text>
</comment>
<evidence type="ECO:0000256" key="4">
    <source>
        <dbReference type="PROSITE-ProRule" id="PRU00175"/>
    </source>
</evidence>
<dbReference type="InterPro" id="IPR013083">
    <property type="entry name" value="Znf_RING/FYVE/PHD"/>
</dbReference>
<reference evidence="8 9" key="1">
    <citation type="journal article" date="2015" name="BMC Genomics">
        <title>Insights from the genome of Ophiocordyceps polyrhachis-furcata to pathogenicity and host specificity in insect fungi.</title>
        <authorList>
            <person name="Wichadakul D."/>
            <person name="Kobmoo N."/>
            <person name="Ingsriswang S."/>
            <person name="Tangphatsornruang S."/>
            <person name="Chantasingh D."/>
            <person name="Luangsa-ard J.J."/>
            <person name="Eurwilaichitr L."/>
        </authorList>
    </citation>
    <scope>NUCLEOTIDE SEQUENCE [LARGE SCALE GENOMIC DNA]</scope>
    <source>
        <strain evidence="8 9">BCC 54312</strain>
    </source>
</reference>
<dbReference type="AlphaFoldDB" id="A0A367LN14"/>
<dbReference type="Pfam" id="PF13923">
    <property type="entry name" value="zf-C3HC4_2"/>
    <property type="match status" value="1"/>
</dbReference>
<organism evidence="8 9">
    <name type="scientific">Ophiocordyceps polyrhachis-furcata BCC 54312</name>
    <dbReference type="NCBI Taxonomy" id="1330021"/>
    <lineage>
        <taxon>Eukaryota</taxon>
        <taxon>Fungi</taxon>
        <taxon>Dikarya</taxon>
        <taxon>Ascomycota</taxon>
        <taxon>Pezizomycotina</taxon>
        <taxon>Sordariomycetes</taxon>
        <taxon>Hypocreomycetidae</taxon>
        <taxon>Hypocreales</taxon>
        <taxon>Ophiocordycipitaceae</taxon>
        <taxon>Ophiocordyceps</taxon>
    </lineage>
</organism>
<dbReference type="InterPro" id="IPR017907">
    <property type="entry name" value="Znf_RING_CS"/>
</dbReference>
<dbReference type="PROSITE" id="PS50089">
    <property type="entry name" value="ZF_RING_2"/>
    <property type="match status" value="1"/>
</dbReference>
<dbReference type="GO" id="GO:0061630">
    <property type="term" value="F:ubiquitin protein ligase activity"/>
    <property type="evidence" value="ECO:0007669"/>
    <property type="project" value="TreeGrafter"/>
</dbReference>
<protein>
    <recommendedName>
        <fullName evidence="10">RING-type domain-containing protein</fullName>
    </recommendedName>
</protein>
<feature type="compositionally biased region" description="Low complexity" evidence="5">
    <location>
        <begin position="13"/>
        <end position="22"/>
    </location>
</feature>
<dbReference type="PANTHER" id="PTHR23327">
    <property type="entry name" value="RING FINGER PROTEIN 127"/>
    <property type="match status" value="1"/>
</dbReference>
<dbReference type="OrthoDB" id="264917at2759"/>
<evidence type="ECO:0008006" key="10">
    <source>
        <dbReference type="Google" id="ProtNLM"/>
    </source>
</evidence>
<accession>A0A367LN14</accession>
<evidence type="ECO:0000313" key="9">
    <source>
        <dbReference type="Proteomes" id="UP000253664"/>
    </source>
</evidence>
<dbReference type="Proteomes" id="UP000253664">
    <property type="component" value="Unassembled WGS sequence"/>
</dbReference>
<dbReference type="GO" id="GO:0008270">
    <property type="term" value="F:zinc ion binding"/>
    <property type="evidence" value="ECO:0007669"/>
    <property type="project" value="UniProtKB-KW"/>
</dbReference>
<keyword evidence="3" id="KW-0862">Zinc</keyword>
<dbReference type="Gene3D" id="2.30.130.40">
    <property type="entry name" value="LON domain-like"/>
    <property type="match status" value="1"/>
</dbReference>
<evidence type="ECO:0000313" key="8">
    <source>
        <dbReference type="EMBL" id="RCI15843.1"/>
    </source>
</evidence>
<dbReference type="PROSITE" id="PS51787">
    <property type="entry name" value="LON_N"/>
    <property type="match status" value="1"/>
</dbReference>
<dbReference type="SMART" id="SM00464">
    <property type="entry name" value="LON"/>
    <property type="match status" value="1"/>
</dbReference>
<evidence type="ECO:0000256" key="5">
    <source>
        <dbReference type="SAM" id="MobiDB-lite"/>
    </source>
</evidence>
<dbReference type="InterPro" id="IPR001841">
    <property type="entry name" value="Znf_RING"/>
</dbReference>
<dbReference type="SUPFAM" id="SSF57850">
    <property type="entry name" value="RING/U-box"/>
    <property type="match status" value="2"/>
</dbReference>